<dbReference type="RefSeq" id="WP_108730451.1">
    <property type="nucleotide sequence ID" value="NZ_CP020928.1"/>
</dbReference>
<name>A0A2S1KRK9_9LACO</name>
<protein>
    <submittedName>
        <fullName evidence="1">Uncharacterized protein</fullName>
    </submittedName>
</protein>
<proteinExistence type="predicted"/>
<evidence type="ECO:0000313" key="1">
    <source>
        <dbReference type="EMBL" id="AWF95614.1"/>
    </source>
</evidence>
<sequence>MWIVKYNTAKRRLFRTEKVTQVEVFATRSEAAMYMHALMKNGYHPWLERVQSESVERLLTSSVENAFNWARGSFGNSELSSVSSVVIADAWWKSGEAQNE</sequence>
<dbReference type="AlphaFoldDB" id="A0A2S1KRK9"/>
<accession>A0A2S1KRK9</accession>
<reference evidence="1 2" key="1">
    <citation type="submission" date="2017-04" db="EMBL/GenBank/DDBJ databases">
        <title>Weissella cibaria strain m2 complete genome.</title>
        <authorList>
            <person name="Pan Q."/>
            <person name="Tan M."/>
            <person name="Yao F."/>
            <person name="Su S."/>
        </authorList>
    </citation>
    <scope>NUCLEOTIDE SEQUENCE [LARGE SCALE GENOMIC DNA]</scope>
    <source>
        <strain evidence="1 2">M2</strain>
    </source>
</reference>
<dbReference type="Proteomes" id="UP000244870">
    <property type="component" value="Chromosome"/>
</dbReference>
<organism evidence="1 2">
    <name type="scientific">Weissella cibaria</name>
    <dbReference type="NCBI Taxonomy" id="137591"/>
    <lineage>
        <taxon>Bacteria</taxon>
        <taxon>Bacillati</taxon>
        <taxon>Bacillota</taxon>
        <taxon>Bacilli</taxon>
        <taxon>Lactobacillales</taxon>
        <taxon>Lactobacillaceae</taxon>
        <taxon>Weissella</taxon>
    </lineage>
</organism>
<evidence type="ECO:0000313" key="2">
    <source>
        <dbReference type="Proteomes" id="UP000244870"/>
    </source>
</evidence>
<gene>
    <name evidence="1" type="ORF">B6254_1209</name>
</gene>
<dbReference type="EMBL" id="CP020928">
    <property type="protein sequence ID" value="AWF95614.1"/>
    <property type="molecule type" value="Genomic_DNA"/>
</dbReference>